<keyword evidence="6" id="KW-0414">Isoprene biosynthesis</keyword>
<organism evidence="8 9">
    <name type="scientific">Pseudohongiella spirulinae</name>
    <dbReference type="NCBI Taxonomy" id="1249552"/>
    <lineage>
        <taxon>Bacteria</taxon>
        <taxon>Pseudomonadati</taxon>
        <taxon>Pseudomonadota</taxon>
        <taxon>Gammaproteobacteria</taxon>
        <taxon>Pseudomonadales</taxon>
        <taxon>Pseudohongiellaceae</taxon>
        <taxon>Pseudohongiella</taxon>
    </lineage>
</organism>
<protein>
    <submittedName>
        <fullName evidence="8">Geranyl transferase</fullName>
    </submittedName>
</protein>
<dbReference type="Gene3D" id="1.10.600.10">
    <property type="entry name" value="Farnesyl Diphosphate Synthase"/>
    <property type="match status" value="1"/>
</dbReference>
<evidence type="ECO:0000313" key="8">
    <source>
        <dbReference type="EMBL" id="ALO45413.1"/>
    </source>
</evidence>
<dbReference type="FunFam" id="1.10.600.10:FF:000001">
    <property type="entry name" value="Geranylgeranyl diphosphate synthase"/>
    <property type="match status" value="1"/>
</dbReference>
<dbReference type="Pfam" id="PF00348">
    <property type="entry name" value="polyprenyl_synt"/>
    <property type="match status" value="1"/>
</dbReference>
<dbReference type="SUPFAM" id="SSF48576">
    <property type="entry name" value="Terpenoid synthases"/>
    <property type="match status" value="1"/>
</dbReference>
<evidence type="ECO:0000256" key="3">
    <source>
        <dbReference type="ARBA" id="ARBA00022679"/>
    </source>
</evidence>
<dbReference type="GO" id="GO:0004659">
    <property type="term" value="F:prenyltransferase activity"/>
    <property type="evidence" value="ECO:0007669"/>
    <property type="project" value="InterPro"/>
</dbReference>
<evidence type="ECO:0000256" key="2">
    <source>
        <dbReference type="ARBA" id="ARBA00006706"/>
    </source>
</evidence>
<evidence type="ECO:0000256" key="6">
    <source>
        <dbReference type="ARBA" id="ARBA00023229"/>
    </source>
</evidence>
<dbReference type="STRING" id="1249552.PS2015_735"/>
<comment type="similarity">
    <text evidence="2 7">Belongs to the FPP/GGPP synthase family.</text>
</comment>
<dbReference type="CDD" id="cd00685">
    <property type="entry name" value="Trans_IPPS_HT"/>
    <property type="match status" value="1"/>
</dbReference>
<gene>
    <name evidence="8" type="ORF">PS2015_735</name>
</gene>
<dbReference type="KEGG" id="pspi:PS2015_735"/>
<dbReference type="SFLD" id="SFLDS00005">
    <property type="entry name" value="Isoprenoid_Synthase_Type_I"/>
    <property type="match status" value="1"/>
</dbReference>
<dbReference type="InterPro" id="IPR053378">
    <property type="entry name" value="Prenyl_diphosphate_synthase"/>
</dbReference>
<evidence type="ECO:0000256" key="7">
    <source>
        <dbReference type="RuleBase" id="RU004466"/>
    </source>
</evidence>
<dbReference type="GO" id="GO:0046872">
    <property type="term" value="F:metal ion binding"/>
    <property type="evidence" value="ECO:0007669"/>
    <property type="project" value="UniProtKB-KW"/>
</dbReference>
<dbReference type="PROSITE" id="PS00723">
    <property type="entry name" value="POLYPRENYL_SYNTHASE_1"/>
    <property type="match status" value="1"/>
</dbReference>
<evidence type="ECO:0000256" key="5">
    <source>
        <dbReference type="ARBA" id="ARBA00022842"/>
    </source>
</evidence>
<dbReference type="GO" id="GO:0016114">
    <property type="term" value="P:terpenoid biosynthetic process"/>
    <property type="evidence" value="ECO:0007669"/>
    <property type="project" value="UniProtKB-ARBA"/>
</dbReference>
<proteinExistence type="inferred from homology"/>
<dbReference type="NCBIfam" id="NF045485">
    <property type="entry name" value="FPPsyn"/>
    <property type="match status" value="1"/>
</dbReference>
<name>A0A0S2KB73_9GAMM</name>
<dbReference type="PANTHER" id="PTHR43281">
    <property type="entry name" value="FARNESYL DIPHOSPHATE SYNTHASE"/>
    <property type="match status" value="1"/>
</dbReference>
<accession>A0A0S2KB73</accession>
<keyword evidence="5" id="KW-0460">Magnesium</keyword>
<dbReference type="SFLD" id="SFLDG01017">
    <property type="entry name" value="Polyprenyl_Transferase_Like"/>
    <property type="match status" value="1"/>
</dbReference>
<dbReference type="GO" id="GO:0008654">
    <property type="term" value="P:phospholipid biosynthetic process"/>
    <property type="evidence" value="ECO:0007669"/>
    <property type="project" value="UniProtKB-ARBA"/>
</dbReference>
<dbReference type="GO" id="GO:0005737">
    <property type="term" value="C:cytoplasm"/>
    <property type="evidence" value="ECO:0007669"/>
    <property type="project" value="UniProtKB-ARBA"/>
</dbReference>
<sequence length="296" mass="31423">MQADLNDFFLLTRQRCEQTLDMALQNLPAMPVRLTEAMRYSALAGGKRIRPCLTYAAANALGAEISIADIPAAAIEMMHCYSLIHDDLPAMDNDDLRRGKPTVHKAFDEATAILAGDALQCLAFQIISEQQQFNAQTTCRMLSVLASAGGCSGMIAGQGIDLAAVGKGLSLAELEIMHQLKTGALISAAVELGALAAGCTDSRTLAALATYARSIGLAFQVQDDILDVTSDTQTLGKTQGADVALNKPTYVSLLGLAGAREKADQLVKDALQALEQLPGETQTLADIATYITDRRH</sequence>
<evidence type="ECO:0000256" key="1">
    <source>
        <dbReference type="ARBA" id="ARBA00001946"/>
    </source>
</evidence>
<dbReference type="InterPro" id="IPR033749">
    <property type="entry name" value="Polyprenyl_synt_CS"/>
</dbReference>
<evidence type="ECO:0000256" key="4">
    <source>
        <dbReference type="ARBA" id="ARBA00022723"/>
    </source>
</evidence>
<dbReference type="AlphaFoldDB" id="A0A0S2KB73"/>
<dbReference type="OrthoDB" id="9805316at2"/>
<comment type="cofactor">
    <cofactor evidence="1">
        <name>Mg(2+)</name>
        <dbReference type="ChEBI" id="CHEBI:18420"/>
    </cofactor>
</comment>
<dbReference type="PATRIC" id="fig|1249552.3.peg.740"/>
<keyword evidence="9" id="KW-1185">Reference proteome</keyword>
<dbReference type="PANTHER" id="PTHR43281:SF1">
    <property type="entry name" value="FARNESYL DIPHOSPHATE SYNTHASE"/>
    <property type="match status" value="1"/>
</dbReference>
<dbReference type="InterPro" id="IPR000092">
    <property type="entry name" value="Polyprenyl_synt"/>
</dbReference>
<dbReference type="EMBL" id="CP013189">
    <property type="protein sequence ID" value="ALO45413.1"/>
    <property type="molecule type" value="Genomic_DNA"/>
</dbReference>
<dbReference type="PROSITE" id="PS00444">
    <property type="entry name" value="POLYPRENYL_SYNTHASE_2"/>
    <property type="match status" value="1"/>
</dbReference>
<keyword evidence="4" id="KW-0479">Metal-binding</keyword>
<evidence type="ECO:0000313" key="9">
    <source>
        <dbReference type="Proteomes" id="UP000065641"/>
    </source>
</evidence>
<dbReference type="RefSeq" id="WP_058020955.1">
    <property type="nucleotide sequence ID" value="NZ_CP013189.1"/>
</dbReference>
<dbReference type="Proteomes" id="UP000065641">
    <property type="component" value="Chromosome"/>
</dbReference>
<dbReference type="InterPro" id="IPR008949">
    <property type="entry name" value="Isoprenoid_synthase_dom_sf"/>
</dbReference>
<keyword evidence="3 7" id="KW-0808">Transferase</keyword>
<reference evidence="8 9" key="1">
    <citation type="submission" date="2015-11" db="EMBL/GenBank/DDBJ databases">
        <authorList>
            <person name="Zhang Y."/>
            <person name="Guo Z."/>
        </authorList>
    </citation>
    <scope>NUCLEOTIDE SEQUENCE [LARGE SCALE GENOMIC DNA]</scope>
    <source>
        <strain evidence="8 9">KCTC 32221</strain>
    </source>
</reference>